<feature type="domain" description="Cation/H+ exchanger transmembrane" evidence="6">
    <location>
        <begin position="10"/>
        <end position="407"/>
    </location>
</feature>
<feature type="transmembrane region" description="Helical" evidence="5">
    <location>
        <begin position="88"/>
        <end position="111"/>
    </location>
</feature>
<feature type="transmembrane region" description="Helical" evidence="5">
    <location>
        <begin position="285"/>
        <end position="304"/>
    </location>
</feature>
<dbReference type="AlphaFoldDB" id="A0A8H7VJF9"/>
<evidence type="ECO:0000256" key="2">
    <source>
        <dbReference type="ARBA" id="ARBA00022692"/>
    </source>
</evidence>
<feature type="transmembrane region" description="Helical" evidence="5">
    <location>
        <begin position="310"/>
        <end position="331"/>
    </location>
</feature>
<evidence type="ECO:0000313" key="8">
    <source>
        <dbReference type="Proteomes" id="UP000646827"/>
    </source>
</evidence>
<evidence type="ECO:0000313" key="7">
    <source>
        <dbReference type="EMBL" id="KAG2221152.1"/>
    </source>
</evidence>
<feature type="transmembrane region" description="Helical" evidence="5">
    <location>
        <begin position="231"/>
        <end position="264"/>
    </location>
</feature>
<dbReference type="GO" id="GO:0005886">
    <property type="term" value="C:plasma membrane"/>
    <property type="evidence" value="ECO:0007669"/>
    <property type="project" value="InterPro"/>
</dbReference>
<gene>
    <name evidence="7" type="ORF">INT45_004461</name>
</gene>
<organism evidence="7 8">
    <name type="scientific">Circinella minor</name>
    <dbReference type="NCBI Taxonomy" id="1195481"/>
    <lineage>
        <taxon>Eukaryota</taxon>
        <taxon>Fungi</taxon>
        <taxon>Fungi incertae sedis</taxon>
        <taxon>Mucoromycota</taxon>
        <taxon>Mucoromycotina</taxon>
        <taxon>Mucoromycetes</taxon>
        <taxon>Mucorales</taxon>
        <taxon>Lichtheimiaceae</taxon>
        <taxon>Circinella</taxon>
    </lineage>
</organism>
<comment type="subcellular location">
    <subcellularLocation>
        <location evidence="1">Membrane</location>
        <topology evidence="1">Multi-pass membrane protein</topology>
    </subcellularLocation>
</comment>
<evidence type="ECO:0000256" key="3">
    <source>
        <dbReference type="ARBA" id="ARBA00022989"/>
    </source>
</evidence>
<reference evidence="7 8" key="1">
    <citation type="submission" date="2020-12" db="EMBL/GenBank/DDBJ databases">
        <title>Metabolic potential, ecology and presence of endohyphal bacteria is reflected in genomic diversity of Mucoromycotina.</title>
        <authorList>
            <person name="Muszewska A."/>
            <person name="Okrasinska A."/>
            <person name="Steczkiewicz K."/>
            <person name="Drgas O."/>
            <person name="Orlowska M."/>
            <person name="Perlinska-Lenart U."/>
            <person name="Aleksandrzak-Piekarczyk T."/>
            <person name="Szatraj K."/>
            <person name="Zielenkiewicz U."/>
            <person name="Pilsyk S."/>
            <person name="Malc E."/>
            <person name="Mieczkowski P."/>
            <person name="Kruszewska J.S."/>
            <person name="Biernat P."/>
            <person name="Pawlowska J."/>
        </authorList>
    </citation>
    <scope>NUCLEOTIDE SEQUENCE [LARGE SCALE GENOMIC DNA]</scope>
    <source>
        <strain evidence="7 8">CBS 142.35</strain>
    </source>
</reference>
<comment type="caution">
    <text evidence="7">The sequence shown here is derived from an EMBL/GenBank/DDBJ whole genome shotgun (WGS) entry which is preliminary data.</text>
</comment>
<keyword evidence="3 5" id="KW-1133">Transmembrane helix</keyword>
<feature type="transmembrane region" description="Helical" evidence="5">
    <location>
        <begin position="60"/>
        <end position="76"/>
    </location>
</feature>
<name>A0A8H7VJF9_9FUNG</name>
<feature type="transmembrane region" description="Helical" evidence="5">
    <location>
        <begin position="21"/>
        <end position="40"/>
    </location>
</feature>
<dbReference type="OrthoDB" id="2190219at2759"/>
<evidence type="ECO:0000256" key="1">
    <source>
        <dbReference type="ARBA" id="ARBA00004141"/>
    </source>
</evidence>
<keyword evidence="2 5" id="KW-0812">Transmembrane</keyword>
<dbReference type="PANTHER" id="PTHR31382">
    <property type="entry name" value="NA(+)/H(+) ANTIPORTER"/>
    <property type="match status" value="1"/>
</dbReference>
<evidence type="ECO:0000256" key="5">
    <source>
        <dbReference type="SAM" id="Phobius"/>
    </source>
</evidence>
<dbReference type="EMBL" id="JAEPRB010000118">
    <property type="protein sequence ID" value="KAG2221152.1"/>
    <property type="molecule type" value="Genomic_DNA"/>
</dbReference>
<evidence type="ECO:0000259" key="6">
    <source>
        <dbReference type="Pfam" id="PF00999"/>
    </source>
</evidence>
<dbReference type="Proteomes" id="UP000646827">
    <property type="component" value="Unassembled WGS sequence"/>
</dbReference>
<dbReference type="Pfam" id="PF00999">
    <property type="entry name" value="Na_H_Exchanger"/>
    <property type="match status" value="1"/>
</dbReference>
<dbReference type="InterPro" id="IPR004712">
    <property type="entry name" value="Na+/H+_antiporter_fungi"/>
</dbReference>
<feature type="transmembrane region" description="Helical" evidence="5">
    <location>
        <begin position="388"/>
        <end position="407"/>
    </location>
</feature>
<dbReference type="PANTHER" id="PTHR31382:SF1">
    <property type="entry name" value="SODIUM ION_PROTON EXCHANGER (EUROFUNG)"/>
    <property type="match status" value="1"/>
</dbReference>
<proteinExistence type="predicted"/>
<feature type="non-terminal residue" evidence="7">
    <location>
        <position position="1"/>
    </location>
</feature>
<feature type="transmembrane region" description="Helical" evidence="5">
    <location>
        <begin position="343"/>
        <end position="368"/>
    </location>
</feature>
<keyword evidence="8" id="KW-1185">Reference proteome</keyword>
<feature type="transmembrane region" description="Helical" evidence="5">
    <location>
        <begin position="193"/>
        <end position="211"/>
    </location>
</feature>
<sequence length="445" mass="50073">MNSDDLISIISASILKCTNVLFIYYQYTVIATLTGLFLRVIVTHDSTAFWEYENDLNRQFSRIAIAVQVMATGIALPKKYLWKEWRSLLSLLIPVMSWMWVISGVCVWWLIPSLNFLEALMIASCFTPTDPVLANSIVQGHFAEKHVPLHIRHLLAAESGANDGLGFPFLFLAIYLIQLSTGDALLTWGYQIMFYEVTVSIICGAIIGYLARKVLRFSHEKKLVDEESFALYPIMLALFLMGTLGLLGSDDLLACFIAGNAFTWDGWYHVETKNVAGVMQTIDMLLNLGMFMYIGFIMPWSSWIEIGYSKLLLMALLVHLFRRLPAILILYKKFIPAIHSIPEALFTGWFGPMGVGSVFYCAVAVEIIENSDNGFIFSNSVAHYIKPIVYFIVLSSIIIHGLSIPILQSAKYTMKIFEYNSSSHDSSFSGDLERAPVSSLFNLFS</sequence>
<dbReference type="GO" id="GO:0042391">
    <property type="term" value="P:regulation of membrane potential"/>
    <property type="evidence" value="ECO:0007669"/>
    <property type="project" value="InterPro"/>
</dbReference>
<evidence type="ECO:0000256" key="4">
    <source>
        <dbReference type="ARBA" id="ARBA00023136"/>
    </source>
</evidence>
<dbReference type="GO" id="GO:0120029">
    <property type="term" value="P:proton export across plasma membrane"/>
    <property type="evidence" value="ECO:0007669"/>
    <property type="project" value="InterPro"/>
</dbReference>
<accession>A0A8H7VJF9</accession>
<dbReference type="GO" id="GO:0015385">
    <property type="term" value="F:sodium:proton antiporter activity"/>
    <property type="evidence" value="ECO:0007669"/>
    <property type="project" value="InterPro"/>
</dbReference>
<protein>
    <recommendedName>
        <fullName evidence="6">Cation/H+ exchanger transmembrane domain-containing protein</fullName>
    </recommendedName>
</protein>
<dbReference type="GO" id="GO:0036376">
    <property type="term" value="P:sodium ion export across plasma membrane"/>
    <property type="evidence" value="ECO:0007669"/>
    <property type="project" value="InterPro"/>
</dbReference>
<dbReference type="InterPro" id="IPR006153">
    <property type="entry name" value="Cation/H_exchanger_TM"/>
</dbReference>
<keyword evidence="4 5" id="KW-0472">Membrane</keyword>